<reference evidence="8 10" key="1">
    <citation type="submission" date="2019-11" db="EMBL/GenBank/DDBJ databases">
        <title>Eggerthellaceae novel genus isolated from the rectal contents of marmort.</title>
        <authorList>
            <person name="Zhang G."/>
        </authorList>
    </citation>
    <scope>NUCLEOTIDE SEQUENCE [LARGE SCALE GENOMIC DNA]</scope>
    <source>
        <strain evidence="10">zg-886</strain>
        <strain evidence="8">Zg-886</strain>
    </source>
</reference>
<dbReference type="InterPro" id="IPR016032">
    <property type="entry name" value="Sig_transdc_resp-reg_C-effctor"/>
</dbReference>
<dbReference type="InterPro" id="IPR039420">
    <property type="entry name" value="WalR-like"/>
</dbReference>
<evidence type="ECO:0000256" key="1">
    <source>
        <dbReference type="ARBA" id="ARBA00022553"/>
    </source>
</evidence>
<sequence length="236" mass="26861">MTKVMLIEDDESMRLLIRQIAQRGGYDFCCAACGEEGLAMLRRERPDLLILDVMLPDINGFEICEIIRGEGRKIPIMFLTAKGDIVDKTIGFKAGADDYLVKPFQPEELLLRMNAHLRRRERDRKLRNGGASQAPDRYRVGDLDIAFGKYEVHLRGEDVALSSREVELLELLASDPGSVFTRDQILEALWGSKEGADPNSITVMVRKIREKIEDDPSKPRYLITVWRVGYKLADHL</sequence>
<keyword evidence="1 4" id="KW-0597">Phosphoprotein</keyword>
<evidence type="ECO:0000256" key="5">
    <source>
        <dbReference type="PROSITE-ProRule" id="PRU01091"/>
    </source>
</evidence>
<dbReference type="PROSITE" id="PS51755">
    <property type="entry name" value="OMPR_PHOB"/>
    <property type="match status" value="1"/>
</dbReference>
<dbReference type="AlphaFoldDB" id="A0A9E6MQF4"/>
<evidence type="ECO:0000313" key="9">
    <source>
        <dbReference type="EMBL" id="QTU84599.1"/>
    </source>
</evidence>
<dbReference type="Gene3D" id="1.10.10.10">
    <property type="entry name" value="Winged helix-like DNA-binding domain superfamily/Winged helix DNA-binding domain"/>
    <property type="match status" value="1"/>
</dbReference>
<dbReference type="InterPro" id="IPR001789">
    <property type="entry name" value="Sig_transdc_resp-reg_receiver"/>
</dbReference>
<evidence type="ECO:0000313" key="10">
    <source>
        <dbReference type="Proteomes" id="UP000636394"/>
    </source>
</evidence>
<dbReference type="SUPFAM" id="SSF52172">
    <property type="entry name" value="CheY-like"/>
    <property type="match status" value="1"/>
</dbReference>
<dbReference type="InterPro" id="IPR011006">
    <property type="entry name" value="CheY-like_superfamily"/>
</dbReference>
<evidence type="ECO:0000256" key="3">
    <source>
        <dbReference type="ARBA" id="ARBA00023125"/>
    </source>
</evidence>
<feature type="domain" description="OmpR/PhoB-type" evidence="7">
    <location>
        <begin position="135"/>
        <end position="234"/>
    </location>
</feature>
<gene>
    <name evidence="8" type="ORF">GMI68_00785</name>
    <name evidence="9" type="ORF">J7S26_01315</name>
</gene>
<dbReference type="GO" id="GO:0032993">
    <property type="term" value="C:protein-DNA complex"/>
    <property type="evidence" value="ECO:0007669"/>
    <property type="project" value="TreeGrafter"/>
</dbReference>
<dbReference type="RefSeq" id="WP_166338082.1">
    <property type="nucleotide sequence ID" value="NZ_CP072829.1"/>
</dbReference>
<keyword evidence="2" id="KW-0902">Two-component regulatory system</keyword>
<feature type="DNA-binding region" description="OmpR/PhoB-type" evidence="5">
    <location>
        <begin position="135"/>
        <end position="234"/>
    </location>
</feature>
<protein>
    <submittedName>
        <fullName evidence="8 9">Response regulator</fullName>
    </submittedName>
</protein>
<evidence type="ECO:0000259" key="7">
    <source>
        <dbReference type="PROSITE" id="PS51755"/>
    </source>
</evidence>
<dbReference type="Gene3D" id="3.40.50.2300">
    <property type="match status" value="1"/>
</dbReference>
<dbReference type="EMBL" id="CP072829">
    <property type="protein sequence ID" value="QTU84599.1"/>
    <property type="molecule type" value="Genomic_DNA"/>
</dbReference>
<dbReference type="SUPFAM" id="SSF46894">
    <property type="entry name" value="C-terminal effector domain of the bipartite response regulators"/>
    <property type="match status" value="1"/>
</dbReference>
<dbReference type="Pfam" id="PF00072">
    <property type="entry name" value="Response_reg"/>
    <property type="match status" value="1"/>
</dbReference>
<dbReference type="PROSITE" id="PS50110">
    <property type="entry name" value="RESPONSE_REGULATORY"/>
    <property type="match status" value="1"/>
</dbReference>
<dbReference type="Pfam" id="PF00486">
    <property type="entry name" value="Trans_reg_C"/>
    <property type="match status" value="1"/>
</dbReference>
<dbReference type="CDD" id="cd17574">
    <property type="entry name" value="REC_OmpR"/>
    <property type="match status" value="1"/>
</dbReference>
<dbReference type="GO" id="GO:0005829">
    <property type="term" value="C:cytosol"/>
    <property type="evidence" value="ECO:0007669"/>
    <property type="project" value="TreeGrafter"/>
</dbReference>
<evidence type="ECO:0000256" key="4">
    <source>
        <dbReference type="PROSITE-ProRule" id="PRU00169"/>
    </source>
</evidence>
<dbReference type="InterPro" id="IPR036388">
    <property type="entry name" value="WH-like_DNA-bd_sf"/>
</dbReference>
<evidence type="ECO:0000313" key="8">
    <source>
        <dbReference type="EMBL" id="NHM13319.1"/>
    </source>
</evidence>
<keyword evidence="10" id="KW-1185">Reference proteome</keyword>
<organism evidence="9 11">
    <name type="scientific">Xiamenia xianingshaonis</name>
    <dbReference type="NCBI Taxonomy" id="2682776"/>
    <lineage>
        <taxon>Bacteria</taxon>
        <taxon>Bacillati</taxon>
        <taxon>Actinomycetota</taxon>
        <taxon>Coriobacteriia</taxon>
        <taxon>Eggerthellales</taxon>
        <taxon>Eggerthellaceae</taxon>
        <taxon>Xiamenia</taxon>
    </lineage>
</organism>
<dbReference type="PANTHER" id="PTHR48111:SF40">
    <property type="entry name" value="PHOSPHATE REGULON TRANSCRIPTIONAL REGULATORY PROTEIN PHOB"/>
    <property type="match status" value="1"/>
</dbReference>
<name>A0A9E6MQF4_9ACTN</name>
<dbReference type="GO" id="GO:0006355">
    <property type="term" value="P:regulation of DNA-templated transcription"/>
    <property type="evidence" value="ECO:0007669"/>
    <property type="project" value="InterPro"/>
</dbReference>
<dbReference type="SMART" id="SM00448">
    <property type="entry name" value="REC"/>
    <property type="match status" value="1"/>
</dbReference>
<evidence type="ECO:0000256" key="2">
    <source>
        <dbReference type="ARBA" id="ARBA00023012"/>
    </source>
</evidence>
<dbReference type="EMBL" id="WPCR01000001">
    <property type="protein sequence ID" value="NHM13319.1"/>
    <property type="molecule type" value="Genomic_DNA"/>
</dbReference>
<proteinExistence type="predicted"/>
<evidence type="ECO:0000313" key="11">
    <source>
        <dbReference type="Proteomes" id="UP000671910"/>
    </source>
</evidence>
<dbReference type="KEGG" id="ebz:J7S26_01315"/>
<evidence type="ECO:0000259" key="6">
    <source>
        <dbReference type="PROSITE" id="PS50110"/>
    </source>
</evidence>
<dbReference type="GO" id="GO:0000156">
    <property type="term" value="F:phosphorelay response regulator activity"/>
    <property type="evidence" value="ECO:0007669"/>
    <property type="project" value="TreeGrafter"/>
</dbReference>
<dbReference type="InterPro" id="IPR001867">
    <property type="entry name" value="OmpR/PhoB-type_DNA-bd"/>
</dbReference>
<feature type="modified residue" description="4-aspartylphosphate" evidence="4">
    <location>
        <position position="52"/>
    </location>
</feature>
<dbReference type="CDD" id="cd00383">
    <property type="entry name" value="trans_reg_C"/>
    <property type="match status" value="1"/>
</dbReference>
<reference evidence="9" key="2">
    <citation type="submission" date="2021-04" db="EMBL/GenBank/DDBJ databases">
        <title>Novel species in family Eggerthellaceae.</title>
        <authorList>
            <person name="Zhang G."/>
        </authorList>
    </citation>
    <scope>NUCLEOTIDE SEQUENCE</scope>
    <source>
        <strain evidence="9">Zg-886</strain>
    </source>
</reference>
<accession>A0A9E6MQF4</accession>
<keyword evidence="3 5" id="KW-0238">DNA-binding</keyword>
<dbReference type="PANTHER" id="PTHR48111">
    <property type="entry name" value="REGULATOR OF RPOS"/>
    <property type="match status" value="1"/>
</dbReference>
<feature type="domain" description="Response regulatory" evidence="6">
    <location>
        <begin position="3"/>
        <end position="117"/>
    </location>
</feature>
<dbReference type="Gene3D" id="6.10.250.690">
    <property type="match status" value="1"/>
</dbReference>
<dbReference type="Proteomes" id="UP000671910">
    <property type="component" value="Chromosome"/>
</dbReference>
<dbReference type="SMART" id="SM00862">
    <property type="entry name" value="Trans_reg_C"/>
    <property type="match status" value="1"/>
</dbReference>
<dbReference type="Proteomes" id="UP000636394">
    <property type="component" value="Unassembled WGS sequence"/>
</dbReference>
<dbReference type="GO" id="GO:0000976">
    <property type="term" value="F:transcription cis-regulatory region binding"/>
    <property type="evidence" value="ECO:0007669"/>
    <property type="project" value="TreeGrafter"/>
</dbReference>